<accession>A0A834LGV3</accession>
<dbReference type="Proteomes" id="UP000626092">
    <property type="component" value="Unassembled WGS sequence"/>
</dbReference>
<reference evidence="1" key="1">
    <citation type="submission" date="2019-11" db="EMBL/GenBank/DDBJ databases">
        <authorList>
            <person name="Liu Y."/>
            <person name="Hou J."/>
            <person name="Li T.-Q."/>
            <person name="Guan C.-H."/>
            <person name="Wu X."/>
            <person name="Wu H.-Z."/>
            <person name="Ling F."/>
            <person name="Zhang R."/>
            <person name="Shi X.-G."/>
            <person name="Ren J.-P."/>
            <person name="Chen E.-F."/>
            <person name="Sun J.-M."/>
        </authorList>
    </citation>
    <scope>NUCLEOTIDE SEQUENCE</scope>
    <source>
        <strain evidence="1">Adult_tree_wgs_1</strain>
        <tissue evidence="1">Leaves</tissue>
    </source>
</reference>
<name>A0A834LGV3_RHOSS</name>
<protein>
    <submittedName>
        <fullName evidence="1">Uncharacterized protein</fullName>
    </submittedName>
</protein>
<comment type="caution">
    <text evidence="1">The sequence shown here is derived from an EMBL/GenBank/DDBJ whole genome shotgun (WGS) entry which is preliminary data.</text>
</comment>
<sequence length="114" mass="12920">MSELPLNYVNPRLLHRIKDPCEVVEGDITQLVIQFHGQAWESGGREYTSGSRGAARVAQRGSRDRCLGCFADLLCQIDILFCFILQMQEGHVFNIEAAKQAMANIPLTRFVFKY</sequence>
<evidence type="ECO:0000313" key="2">
    <source>
        <dbReference type="Proteomes" id="UP000626092"/>
    </source>
</evidence>
<keyword evidence="2" id="KW-1185">Reference proteome</keyword>
<dbReference type="AlphaFoldDB" id="A0A834LGV3"/>
<gene>
    <name evidence="1" type="ORF">RHSIM_Rhsim08G0096800</name>
</gene>
<organism evidence="1 2">
    <name type="scientific">Rhododendron simsii</name>
    <name type="common">Sims's rhododendron</name>
    <dbReference type="NCBI Taxonomy" id="118357"/>
    <lineage>
        <taxon>Eukaryota</taxon>
        <taxon>Viridiplantae</taxon>
        <taxon>Streptophyta</taxon>
        <taxon>Embryophyta</taxon>
        <taxon>Tracheophyta</taxon>
        <taxon>Spermatophyta</taxon>
        <taxon>Magnoliopsida</taxon>
        <taxon>eudicotyledons</taxon>
        <taxon>Gunneridae</taxon>
        <taxon>Pentapetalae</taxon>
        <taxon>asterids</taxon>
        <taxon>Ericales</taxon>
        <taxon>Ericaceae</taxon>
        <taxon>Ericoideae</taxon>
        <taxon>Rhodoreae</taxon>
        <taxon>Rhododendron</taxon>
    </lineage>
</organism>
<dbReference type="EMBL" id="WJXA01000008">
    <property type="protein sequence ID" value="KAF7136148.1"/>
    <property type="molecule type" value="Genomic_DNA"/>
</dbReference>
<evidence type="ECO:0000313" key="1">
    <source>
        <dbReference type="EMBL" id="KAF7136148.1"/>
    </source>
</evidence>
<proteinExistence type="predicted"/>